<organism evidence="1 2">
    <name type="scientific">Aduncisulcus paluster</name>
    <dbReference type="NCBI Taxonomy" id="2918883"/>
    <lineage>
        <taxon>Eukaryota</taxon>
        <taxon>Metamonada</taxon>
        <taxon>Carpediemonas-like organisms</taxon>
        <taxon>Aduncisulcus</taxon>
    </lineage>
</organism>
<evidence type="ECO:0000313" key="2">
    <source>
        <dbReference type="Proteomes" id="UP001057375"/>
    </source>
</evidence>
<name>A0ABQ5KWR8_9EUKA</name>
<reference evidence="1" key="1">
    <citation type="submission" date="2022-03" db="EMBL/GenBank/DDBJ databases">
        <title>Draft genome sequence of Aduncisulcus paluster, a free-living microaerophilic Fornicata.</title>
        <authorList>
            <person name="Yuyama I."/>
            <person name="Kume K."/>
            <person name="Tamura T."/>
            <person name="Inagaki Y."/>
            <person name="Hashimoto T."/>
        </authorList>
    </citation>
    <scope>NUCLEOTIDE SEQUENCE</scope>
    <source>
        <strain evidence="1">NY0171</strain>
    </source>
</reference>
<gene>
    <name evidence="1" type="ORF">ADUPG1_009787</name>
</gene>
<accession>A0ABQ5KWR8</accession>
<dbReference type="Proteomes" id="UP001057375">
    <property type="component" value="Unassembled WGS sequence"/>
</dbReference>
<keyword evidence="2" id="KW-1185">Reference proteome</keyword>
<proteinExistence type="predicted"/>
<dbReference type="EMBL" id="BQXS01011332">
    <property type="protein sequence ID" value="GKT36905.1"/>
    <property type="molecule type" value="Genomic_DNA"/>
</dbReference>
<evidence type="ECO:0000313" key="1">
    <source>
        <dbReference type="EMBL" id="GKT36905.1"/>
    </source>
</evidence>
<protein>
    <submittedName>
        <fullName evidence="1">Uncharacterized protein</fullName>
    </submittedName>
</protein>
<sequence length="110" mass="12724">MYSLKLQKSSGPENPSGRFLRPLCGYVFRFILIGFRSSFGHLKYNLRQFSKILPNIYMTSSKHDSKKRKSSKLPCSMFTRYMHAIKRSDNTSYLTLRRDTSSDPSPSSSK</sequence>
<comment type="caution">
    <text evidence="1">The sequence shown here is derived from an EMBL/GenBank/DDBJ whole genome shotgun (WGS) entry which is preliminary data.</text>
</comment>